<feature type="region of interest" description="Disordered" evidence="1">
    <location>
        <begin position="227"/>
        <end position="257"/>
    </location>
</feature>
<dbReference type="Proteomes" id="UP001161247">
    <property type="component" value="Chromosome 2"/>
</dbReference>
<name>A0AAV1CF52_OLDCO</name>
<feature type="region of interest" description="Disordered" evidence="1">
    <location>
        <begin position="44"/>
        <end position="73"/>
    </location>
</feature>
<feature type="compositionally biased region" description="Polar residues" evidence="1">
    <location>
        <begin position="60"/>
        <end position="72"/>
    </location>
</feature>
<dbReference type="EMBL" id="OX459119">
    <property type="protein sequence ID" value="CAI9094361.1"/>
    <property type="molecule type" value="Genomic_DNA"/>
</dbReference>
<reference evidence="2" key="1">
    <citation type="submission" date="2023-03" db="EMBL/GenBank/DDBJ databases">
        <authorList>
            <person name="Julca I."/>
        </authorList>
    </citation>
    <scope>NUCLEOTIDE SEQUENCE</scope>
</reference>
<proteinExistence type="predicted"/>
<feature type="compositionally biased region" description="Basic and acidic residues" evidence="1">
    <location>
        <begin position="239"/>
        <end position="250"/>
    </location>
</feature>
<organism evidence="2 3">
    <name type="scientific">Oldenlandia corymbosa var. corymbosa</name>
    <dbReference type="NCBI Taxonomy" id="529605"/>
    <lineage>
        <taxon>Eukaryota</taxon>
        <taxon>Viridiplantae</taxon>
        <taxon>Streptophyta</taxon>
        <taxon>Embryophyta</taxon>
        <taxon>Tracheophyta</taxon>
        <taxon>Spermatophyta</taxon>
        <taxon>Magnoliopsida</taxon>
        <taxon>eudicotyledons</taxon>
        <taxon>Gunneridae</taxon>
        <taxon>Pentapetalae</taxon>
        <taxon>asterids</taxon>
        <taxon>lamiids</taxon>
        <taxon>Gentianales</taxon>
        <taxon>Rubiaceae</taxon>
        <taxon>Rubioideae</taxon>
        <taxon>Spermacoceae</taxon>
        <taxon>Hedyotis-Oldenlandia complex</taxon>
        <taxon>Oldenlandia</taxon>
    </lineage>
</organism>
<evidence type="ECO:0000313" key="2">
    <source>
        <dbReference type="EMBL" id="CAI9094361.1"/>
    </source>
</evidence>
<evidence type="ECO:0000256" key="1">
    <source>
        <dbReference type="SAM" id="MobiDB-lite"/>
    </source>
</evidence>
<keyword evidence="3" id="KW-1185">Reference proteome</keyword>
<feature type="non-terminal residue" evidence="2">
    <location>
        <position position="1"/>
    </location>
</feature>
<protein>
    <submittedName>
        <fullName evidence="2">OLC1v1030086C1</fullName>
    </submittedName>
</protein>
<accession>A0AAV1CF52</accession>
<sequence length="257" mass="29080">MVGRKKKGKGLIQPVKIDEQTSISRNLGRSVRKESSKRQEVELDLLVQKIEGSPSKKSGEGNQSTPNLTATGHPTVRLEKMSDACASECLKDGTNTRVSEVHAKRQLTWSEKSEMKDGHNVWDKFYLEKLKEPEGQLKFTNPVQRNGQKIRKIHMDDVKTEVDYWDSAVVCFALGANPPKWVMEEYIRKSWGRHGVDQAHDLKASVEKEGNSVDYKDGKENVKVLKRRAGTTVQGTEDTGYRDASFEYPKESVTQQD</sequence>
<gene>
    <name evidence="2" type="ORF">OLC1_LOCUS5544</name>
</gene>
<evidence type="ECO:0000313" key="3">
    <source>
        <dbReference type="Proteomes" id="UP001161247"/>
    </source>
</evidence>
<dbReference type="AlphaFoldDB" id="A0AAV1CF52"/>